<feature type="chain" id="PRO_5028227114" evidence="1">
    <location>
        <begin position="30"/>
        <end position="239"/>
    </location>
</feature>
<dbReference type="NCBIfam" id="NF038127">
    <property type="entry name" value="FDP_fam"/>
    <property type="match status" value="1"/>
</dbReference>
<organism evidence="2">
    <name type="scientific">Oscillatoriales cyanobacterium SpSt-418</name>
    <dbReference type="NCBI Taxonomy" id="2282169"/>
    <lineage>
        <taxon>Bacteria</taxon>
        <taxon>Bacillati</taxon>
        <taxon>Cyanobacteriota</taxon>
        <taxon>Cyanophyceae</taxon>
        <taxon>Oscillatoriophycideae</taxon>
        <taxon>Oscillatoriales</taxon>
    </lineage>
</organism>
<keyword evidence="1" id="KW-0732">Signal</keyword>
<dbReference type="EMBL" id="DSRU01000086">
    <property type="protein sequence ID" value="HFM97508.1"/>
    <property type="molecule type" value="Genomic_DNA"/>
</dbReference>
<feature type="signal peptide" evidence="1">
    <location>
        <begin position="1"/>
        <end position="29"/>
    </location>
</feature>
<evidence type="ECO:0000313" key="2">
    <source>
        <dbReference type="EMBL" id="HFM97508.1"/>
    </source>
</evidence>
<reference evidence="2" key="1">
    <citation type="journal article" date="2020" name="mSystems">
        <title>Genome- and Community-Level Interaction Insights into Carbon Utilization and Element Cycling Functions of Hydrothermarchaeota in Hydrothermal Sediment.</title>
        <authorList>
            <person name="Zhou Z."/>
            <person name="Liu Y."/>
            <person name="Xu W."/>
            <person name="Pan J."/>
            <person name="Luo Z.H."/>
            <person name="Li M."/>
        </authorList>
    </citation>
    <scope>NUCLEOTIDE SEQUENCE [LARGE SCALE GENOMIC DNA]</scope>
    <source>
        <strain evidence="2">SpSt-418</strain>
    </source>
</reference>
<dbReference type="Gene3D" id="2.60.120.380">
    <property type="match status" value="1"/>
</dbReference>
<dbReference type="AlphaFoldDB" id="A0A7C3KDM4"/>
<comment type="caution">
    <text evidence="2">The sequence shown here is derived from an EMBL/GenBank/DDBJ whole genome shotgun (WGS) entry which is preliminary data.</text>
</comment>
<evidence type="ECO:0000256" key="1">
    <source>
        <dbReference type="SAM" id="SignalP"/>
    </source>
</evidence>
<protein>
    <submittedName>
        <fullName evidence="2">PTPA-CTERM sorting domain-containing protein</fullName>
    </submittedName>
</protein>
<sequence>MHYKALGFSILTAASITAAINAMTTSADALTFTETSDVGQSLTNAVDTSSIGVVGNNPIENLTTIRGTLVGTADLFKIVVTTGFFTASTRYEDVGIDETVIDTQLFLFDANGKGIVANDDFDFLTTRRSRIKAQLAAGTYYLGITKFNYDPRDRFDNSIFSDAFSGLVPVNPQAGALDNWRGTVFNQPGKTEQEVDTSRTYEIALGIQPVPTPALIPGLVTLFLAVKRKHQTTPKDSDF</sequence>
<dbReference type="NCBIfam" id="NF033465">
    <property type="entry name" value="PTPA-CTERM"/>
    <property type="match status" value="1"/>
</dbReference>
<accession>A0A7C3KDM4</accession>
<name>A0A7C3KDM4_9CYAN</name>
<proteinExistence type="predicted"/>
<gene>
    <name evidence="2" type="ORF">ENR64_07015</name>
</gene>